<protein>
    <submittedName>
        <fullName evidence="2">VOC family protein</fullName>
    </submittedName>
</protein>
<proteinExistence type="predicted"/>
<sequence length="137" mass="14817">MPVTLNPYLNFRGDAREAMEFYRSVFGGDLAVSTFADFQAAQDPSENDLVMHAQLDGPGLTLMAADVPNRMDYSGISGFSVSLSGDDDATLRGYWDKLADGGTITQPLEVAPWGDAFGMLVDRFGVSWLVNIAGERS</sequence>
<evidence type="ECO:0000259" key="1">
    <source>
        <dbReference type="Pfam" id="PF06983"/>
    </source>
</evidence>
<dbReference type="Proteomes" id="UP000275048">
    <property type="component" value="Unassembled WGS sequence"/>
</dbReference>
<dbReference type="AlphaFoldDB" id="A0A3M7ZYU9"/>
<dbReference type="Gene3D" id="3.10.180.10">
    <property type="entry name" value="2,3-Dihydroxybiphenyl 1,2-Dioxygenase, domain 1"/>
    <property type="match status" value="1"/>
</dbReference>
<dbReference type="RefSeq" id="WP_122938504.1">
    <property type="nucleotide sequence ID" value="NZ_JBHSNT010000003.1"/>
</dbReference>
<feature type="domain" description="PhnB-like" evidence="1">
    <location>
        <begin position="6"/>
        <end position="130"/>
    </location>
</feature>
<dbReference type="SUPFAM" id="SSF54593">
    <property type="entry name" value="Glyoxalase/Bleomycin resistance protein/Dihydroxybiphenyl dioxygenase"/>
    <property type="match status" value="1"/>
</dbReference>
<organism evidence="2 3">
    <name type="scientific">Agromyces tardus</name>
    <dbReference type="NCBI Taxonomy" id="2583849"/>
    <lineage>
        <taxon>Bacteria</taxon>
        <taxon>Bacillati</taxon>
        <taxon>Actinomycetota</taxon>
        <taxon>Actinomycetes</taxon>
        <taxon>Micrococcales</taxon>
        <taxon>Microbacteriaceae</taxon>
        <taxon>Agromyces</taxon>
    </lineage>
</organism>
<name>A0A3M7ZYU9_9MICO</name>
<gene>
    <name evidence="2" type="ORF">EDM22_18210</name>
</gene>
<dbReference type="InterPro" id="IPR028973">
    <property type="entry name" value="PhnB-like"/>
</dbReference>
<dbReference type="EMBL" id="RHHB01000067">
    <property type="protein sequence ID" value="RNB44084.1"/>
    <property type="molecule type" value="Genomic_DNA"/>
</dbReference>
<dbReference type="InterPro" id="IPR029068">
    <property type="entry name" value="Glyas_Bleomycin-R_OHBP_Dase"/>
</dbReference>
<dbReference type="PANTHER" id="PTHR33990">
    <property type="entry name" value="PROTEIN YJDN-RELATED"/>
    <property type="match status" value="1"/>
</dbReference>
<keyword evidence="3" id="KW-1185">Reference proteome</keyword>
<reference evidence="2 3" key="1">
    <citation type="submission" date="2018-10" db="EMBL/GenBank/DDBJ databases">
        <title>Isolation, diversity and antibacterial activity of antinobacteria from the wheat rhizosphere soil.</title>
        <authorList>
            <person name="Sun T."/>
        </authorList>
    </citation>
    <scope>NUCLEOTIDE SEQUENCE [LARGE SCALE GENOMIC DNA]</scope>
    <source>
        <strain evidence="2 3">SJ-23</strain>
    </source>
</reference>
<dbReference type="CDD" id="cd06588">
    <property type="entry name" value="PhnB_like"/>
    <property type="match status" value="1"/>
</dbReference>
<comment type="caution">
    <text evidence="2">The sequence shown here is derived from an EMBL/GenBank/DDBJ whole genome shotgun (WGS) entry which is preliminary data.</text>
</comment>
<evidence type="ECO:0000313" key="2">
    <source>
        <dbReference type="EMBL" id="RNB44084.1"/>
    </source>
</evidence>
<evidence type="ECO:0000313" key="3">
    <source>
        <dbReference type="Proteomes" id="UP000275048"/>
    </source>
</evidence>
<dbReference type="PANTHER" id="PTHR33990:SF1">
    <property type="entry name" value="PROTEIN YJDN"/>
    <property type="match status" value="1"/>
</dbReference>
<accession>A0A3M7ZYU9</accession>
<dbReference type="Pfam" id="PF06983">
    <property type="entry name" value="3-dmu-9_3-mt"/>
    <property type="match status" value="1"/>
</dbReference>
<dbReference type="OrthoDB" id="9795306at2"/>